<dbReference type="EMBL" id="PVSR01000049">
    <property type="protein sequence ID" value="PRW61916.1"/>
    <property type="molecule type" value="Genomic_DNA"/>
</dbReference>
<reference evidence="2 3" key="1">
    <citation type="submission" date="2018-03" db="EMBL/GenBank/DDBJ databases">
        <title>Actinopolyspora mortivallis from Sahara, screening for active biomolecules.</title>
        <authorList>
            <person name="Selama O."/>
            <person name="Wellington E.M.H."/>
            <person name="Hacene H."/>
        </authorList>
    </citation>
    <scope>NUCLEOTIDE SEQUENCE [LARGE SCALE GENOMIC DNA]</scope>
    <source>
        <strain evidence="2 3">M5A</strain>
    </source>
</reference>
<name>A0A2T0GS24_ACTMO</name>
<evidence type="ECO:0000256" key="1">
    <source>
        <dbReference type="SAM" id="MobiDB-lite"/>
    </source>
</evidence>
<dbReference type="STRING" id="1050202.GCA_000384035_01631"/>
<sequence length="77" mass="8086">MDSTGYSEGEADGLADASTEGVRAAEADVRQRMRGLDELDELPVSEHVARFEAVHEALTHALNRADELLSGASGSGS</sequence>
<evidence type="ECO:0000313" key="3">
    <source>
        <dbReference type="Proteomes" id="UP000239352"/>
    </source>
</evidence>
<feature type="region of interest" description="Disordered" evidence="1">
    <location>
        <begin position="1"/>
        <end position="23"/>
    </location>
</feature>
<dbReference type="RefSeq" id="WP_106115134.1">
    <property type="nucleotide sequence ID" value="NZ_PVSR01000049.1"/>
</dbReference>
<comment type="caution">
    <text evidence="2">The sequence shown here is derived from an EMBL/GenBank/DDBJ whole genome shotgun (WGS) entry which is preliminary data.</text>
</comment>
<dbReference type="Proteomes" id="UP000239352">
    <property type="component" value="Unassembled WGS sequence"/>
</dbReference>
<dbReference type="AlphaFoldDB" id="A0A2T0GS24"/>
<keyword evidence="3" id="KW-1185">Reference proteome</keyword>
<gene>
    <name evidence="2" type="ORF">CEP50_18110</name>
</gene>
<protein>
    <submittedName>
        <fullName evidence="2">Uncharacterized protein</fullName>
    </submittedName>
</protein>
<dbReference type="InParanoid" id="A0A2T0GS24"/>
<accession>A0A2T0GS24</accession>
<organism evidence="2 3">
    <name type="scientific">Actinopolyspora mortivallis</name>
    <dbReference type="NCBI Taxonomy" id="33906"/>
    <lineage>
        <taxon>Bacteria</taxon>
        <taxon>Bacillati</taxon>
        <taxon>Actinomycetota</taxon>
        <taxon>Actinomycetes</taxon>
        <taxon>Actinopolysporales</taxon>
        <taxon>Actinopolysporaceae</taxon>
        <taxon>Actinopolyspora</taxon>
    </lineage>
</organism>
<evidence type="ECO:0000313" key="2">
    <source>
        <dbReference type="EMBL" id="PRW61916.1"/>
    </source>
</evidence>
<proteinExistence type="predicted"/>